<dbReference type="KEGG" id="cpi:Cpin_3227"/>
<name>A0A979GUC5_CHIPD</name>
<sequence length="117" mass="13601">MTYLPLKTDTVYTLVYYGATEPERWCRDIVLTGVEGSYLIYHFRDEEVEGVVPDSRYLLSSQLITRLHYNGQVLPYNHSSQRIQVWKDFPQASGNKVLVWVDKHLGNLKKTLSWHGA</sequence>
<proteinExistence type="predicted"/>
<gene>
    <name evidence="1" type="ordered locus">Cpin_3227</name>
</gene>
<reference evidence="2" key="1">
    <citation type="submission" date="2009-08" db="EMBL/GenBank/DDBJ databases">
        <title>The complete genome of Chitinophaga pinensis DSM 2588.</title>
        <authorList>
            <consortium name="US DOE Joint Genome Institute (JGI-PGF)"/>
            <person name="Lucas S."/>
            <person name="Copeland A."/>
            <person name="Lapidus A."/>
            <person name="Glavina del Rio T."/>
            <person name="Dalin E."/>
            <person name="Tice H."/>
            <person name="Bruce D."/>
            <person name="Goodwin L."/>
            <person name="Pitluck S."/>
            <person name="Kyrpides N."/>
            <person name="Mavromatis K."/>
            <person name="Ivanova N."/>
            <person name="Mikhailova N."/>
            <person name="Sims D."/>
            <person name="Meinche L."/>
            <person name="Brettin T."/>
            <person name="Detter J.C."/>
            <person name="Han C."/>
            <person name="Larimer F."/>
            <person name="Land M."/>
            <person name="Hauser L."/>
            <person name="Markowitz V."/>
            <person name="Cheng J.-F."/>
            <person name="Hugenholtz P."/>
            <person name="Woyke T."/>
            <person name="Wu D."/>
            <person name="Spring S."/>
            <person name="Klenk H.-P."/>
            <person name="Eisen J.A."/>
        </authorList>
    </citation>
    <scope>NUCLEOTIDE SEQUENCE [LARGE SCALE GENOMIC DNA]</scope>
    <source>
        <strain evidence="2">ATCC 43595 / DSM 2588 / LMG 13176 / NBRC 15968 / NCIMB 11800 / UQM 2034</strain>
    </source>
</reference>
<organism evidence="1 2">
    <name type="scientific">Chitinophaga pinensis (strain ATCC 43595 / DSM 2588 / LMG 13176 / NBRC 15968 / NCIMB 11800 / UQM 2034)</name>
    <dbReference type="NCBI Taxonomy" id="485918"/>
    <lineage>
        <taxon>Bacteria</taxon>
        <taxon>Pseudomonadati</taxon>
        <taxon>Bacteroidota</taxon>
        <taxon>Chitinophagia</taxon>
        <taxon>Chitinophagales</taxon>
        <taxon>Chitinophagaceae</taxon>
        <taxon>Chitinophaga</taxon>
    </lineage>
</organism>
<dbReference type="RefSeq" id="WP_012790870.1">
    <property type="nucleotide sequence ID" value="NC_013132.1"/>
</dbReference>
<dbReference type="AlphaFoldDB" id="A0A979GUC5"/>
<accession>A0A979GUC5</accession>
<reference evidence="1 2" key="2">
    <citation type="journal article" date="2010" name="Stand. Genomic Sci.">
        <title>Complete genome sequence of Chitinophaga pinensis type strain (UQM 2034).</title>
        <authorList>
            <person name="Glavina Del Rio T."/>
            <person name="Abt B."/>
            <person name="Spring S."/>
            <person name="Lapidus A."/>
            <person name="Nolan M."/>
            <person name="Tice H."/>
            <person name="Copeland A."/>
            <person name="Cheng J.F."/>
            <person name="Chen F."/>
            <person name="Bruce D."/>
            <person name="Goodwin L."/>
            <person name="Pitluck S."/>
            <person name="Ivanova N."/>
            <person name="Mavromatis K."/>
            <person name="Mikhailova N."/>
            <person name="Pati A."/>
            <person name="Chen A."/>
            <person name="Palaniappan K."/>
            <person name="Land M."/>
            <person name="Hauser L."/>
            <person name="Chang Y.J."/>
            <person name="Jeffries C.D."/>
            <person name="Chain P."/>
            <person name="Saunders E."/>
            <person name="Detter J.C."/>
            <person name="Brettin T."/>
            <person name="Rohde M."/>
            <person name="Goker M."/>
            <person name="Bristow J."/>
            <person name="Eisen J.A."/>
            <person name="Markowitz V."/>
            <person name="Hugenholtz P."/>
            <person name="Kyrpides N.C."/>
            <person name="Klenk H.P."/>
            <person name="Lucas S."/>
        </authorList>
    </citation>
    <scope>NUCLEOTIDE SEQUENCE [LARGE SCALE GENOMIC DNA]</scope>
    <source>
        <strain evidence="2">ATCC 43595 / DSM 2588 / LMG 13176 / NBRC 15968 / NCIMB 11800 / UQM 2034</strain>
    </source>
</reference>
<evidence type="ECO:0000313" key="2">
    <source>
        <dbReference type="Proteomes" id="UP000002215"/>
    </source>
</evidence>
<evidence type="ECO:0000313" key="1">
    <source>
        <dbReference type="EMBL" id="ACU60694.1"/>
    </source>
</evidence>
<dbReference type="Proteomes" id="UP000002215">
    <property type="component" value="Chromosome"/>
</dbReference>
<protein>
    <submittedName>
        <fullName evidence="1">Uncharacterized protein</fullName>
    </submittedName>
</protein>
<dbReference type="EMBL" id="CP001699">
    <property type="protein sequence ID" value="ACU60694.1"/>
    <property type="molecule type" value="Genomic_DNA"/>
</dbReference>